<dbReference type="EMBL" id="UINC01193497">
    <property type="protein sequence ID" value="SVE09141.1"/>
    <property type="molecule type" value="Genomic_DNA"/>
</dbReference>
<organism evidence="1">
    <name type="scientific">marine metagenome</name>
    <dbReference type="NCBI Taxonomy" id="408172"/>
    <lineage>
        <taxon>unclassified sequences</taxon>
        <taxon>metagenomes</taxon>
        <taxon>ecological metagenomes</taxon>
    </lineage>
</organism>
<gene>
    <name evidence="1" type="ORF">METZ01_LOCUS461995</name>
</gene>
<name>A0A383ANI9_9ZZZZ</name>
<accession>A0A383ANI9</accession>
<evidence type="ECO:0000313" key="1">
    <source>
        <dbReference type="EMBL" id="SVE09141.1"/>
    </source>
</evidence>
<proteinExistence type="predicted"/>
<protein>
    <submittedName>
        <fullName evidence="1">Uncharacterized protein</fullName>
    </submittedName>
</protein>
<reference evidence="1" key="1">
    <citation type="submission" date="2018-05" db="EMBL/GenBank/DDBJ databases">
        <authorList>
            <person name="Lanie J.A."/>
            <person name="Ng W.-L."/>
            <person name="Kazmierczak K.M."/>
            <person name="Andrzejewski T.M."/>
            <person name="Davidsen T.M."/>
            <person name="Wayne K.J."/>
            <person name="Tettelin H."/>
            <person name="Glass J.I."/>
            <person name="Rusch D."/>
            <person name="Podicherti R."/>
            <person name="Tsui H.-C.T."/>
            <person name="Winkler M.E."/>
        </authorList>
    </citation>
    <scope>NUCLEOTIDE SEQUENCE</scope>
</reference>
<sequence>MIISNRKLTFSVAANTVDDILAFLPHTYRQHLEQAQKVFAFKEDPPKLNSGVDGTSLAIRVYSGHQKLPKFGSASFLNQIVSLSSSTTRKSKSY</sequence>
<dbReference type="AlphaFoldDB" id="A0A383ANI9"/>